<keyword evidence="1" id="KW-0472">Membrane</keyword>
<evidence type="ECO:0000313" key="4">
    <source>
        <dbReference type="Proteomes" id="UP000018426"/>
    </source>
</evidence>
<keyword evidence="1" id="KW-1133">Transmembrane helix</keyword>
<dbReference type="STRING" id="134533.GCA_001485085_01136"/>
<gene>
    <name evidence="3" type="ORF">F989_00428</name>
</gene>
<dbReference type="InterPro" id="IPR011050">
    <property type="entry name" value="Pectin_lyase_fold/virulence"/>
</dbReference>
<dbReference type="SUPFAM" id="SSF51126">
    <property type="entry name" value="Pectin lyase-like"/>
    <property type="match status" value="1"/>
</dbReference>
<evidence type="ECO:0000256" key="2">
    <source>
        <dbReference type="SAM" id="SignalP"/>
    </source>
</evidence>
<dbReference type="RefSeq" id="WP_004676823.1">
    <property type="nucleotide sequence ID" value="NZ_KB849224.1"/>
</dbReference>
<dbReference type="EMBL" id="APOL01000011">
    <property type="protein sequence ID" value="ENU34659.1"/>
    <property type="molecule type" value="Genomic_DNA"/>
</dbReference>
<evidence type="ECO:0000256" key="1">
    <source>
        <dbReference type="SAM" id="Phobius"/>
    </source>
</evidence>
<protein>
    <submittedName>
        <fullName evidence="3">Rhombotarget A</fullName>
    </submittedName>
</protein>
<feature type="transmembrane region" description="Helical" evidence="1">
    <location>
        <begin position="607"/>
        <end position="626"/>
    </location>
</feature>
<reference evidence="3 4" key="1">
    <citation type="submission" date="2013-02" db="EMBL/GenBank/DDBJ databases">
        <title>The Genome Sequence of Acinetobacter parvus NIPH 1103.</title>
        <authorList>
            <consortium name="The Broad Institute Genome Sequencing Platform"/>
            <consortium name="The Broad Institute Genome Sequencing Center for Infectious Disease"/>
            <person name="Cerqueira G."/>
            <person name="Feldgarden M."/>
            <person name="Courvalin P."/>
            <person name="Perichon B."/>
            <person name="Grillot-Courvalin C."/>
            <person name="Clermont D."/>
            <person name="Rocha E."/>
            <person name="Yoon E.-J."/>
            <person name="Nemec A."/>
            <person name="Walker B."/>
            <person name="Young S.K."/>
            <person name="Zeng Q."/>
            <person name="Gargeya S."/>
            <person name="Fitzgerald M."/>
            <person name="Haas B."/>
            <person name="Abouelleil A."/>
            <person name="Alvarado L."/>
            <person name="Arachchi H.M."/>
            <person name="Berlin A.M."/>
            <person name="Chapman S.B."/>
            <person name="Dewar J."/>
            <person name="Goldberg J."/>
            <person name="Griggs A."/>
            <person name="Gujja S."/>
            <person name="Hansen M."/>
            <person name="Howarth C."/>
            <person name="Imamovic A."/>
            <person name="Larimer J."/>
            <person name="McCowan C."/>
            <person name="Murphy C."/>
            <person name="Neiman D."/>
            <person name="Pearson M."/>
            <person name="Priest M."/>
            <person name="Roberts A."/>
            <person name="Saif S."/>
            <person name="Shea T."/>
            <person name="Sisk P."/>
            <person name="Sykes S."/>
            <person name="Wortman J."/>
            <person name="Nusbaum C."/>
            <person name="Birren B."/>
        </authorList>
    </citation>
    <scope>NUCLEOTIDE SEQUENCE [LARGE SCALE GENOMIC DNA]</scope>
    <source>
        <strain evidence="3 4">NIPH 1103</strain>
    </source>
</reference>
<feature type="chain" id="PRO_5004132304" evidence="2">
    <location>
        <begin position="20"/>
        <end position="631"/>
    </location>
</feature>
<dbReference type="NCBIfam" id="TIGR04214">
    <property type="entry name" value="CSLREA_Nterm"/>
    <property type="match status" value="1"/>
</dbReference>
<accession>N8RM89</accession>
<sequence>MLKRTLACALFAVTGHVYSADIQVTTLVDEDKDDTVCSLREAVEFLNKRSQTAFENGYHGCGNKEASSTILLERSKEYVLNKALQIKASMTISTAASGDFNDNKKGLNNATIKMVGTERLFTVDDESVENSLLAVGLIELNLQGSSTKVNNGGLILNREALTIQYSRLTGGNANNGGAIYNAGVLSDTQKTVGTVAISNSILQNNKADQGAALYTDMPYYRITQSVIRDNTITTKNGSLLYTNIGFKDPTIGLNILYNGASGLRNSTIFNNTGGYVANIREGMVLNNVTMIRNDAGLYLQAPKWIVKTTTTDENDKKETNTDLVSASISNSIIVGNGENTCGLKTDPEDSTIVQSNLIDSTCDFSKFDNLLDRRNFSVGDNKLIAGNNVVDQKCDAPPASGLLCPYYTPKDQMLGFFKPRLLMAYNQLSDSLIVNKGRIYSDGGAVGLASCEGSDQRGKNRSGYDELCDLGAIELVINRGDIPIVGQDILYGEIAKFSIADSLLDGELLDPASCEQVLGKRSDGQAWQWGCLEIKQTVTPSKGKLTLDQDGNITYVPDSNWHGADKFNLRVMTTTTRLNDVSNYYIEIPTTIVQAPPNNFKSKTVNVSGGSMGFGAIFMLLGLVGIRRFKS</sequence>
<comment type="caution">
    <text evidence="3">The sequence shown here is derived from an EMBL/GenBank/DDBJ whole genome shotgun (WGS) entry which is preliminary data.</text>
</comment>
<keyword evidence="2" id="KW-0732">Signal</keyword>
<organism evidence="3 4">
    <name type="scientific">Acinetobacter parvus NIPH 1103</name>
    <dbReference type="NCBI Taxonomy" id="1217671"/>
    <lineage>
        <taxon>Bacteria</taxon>
        <taxon>Pseudomonadati</taxon>
        <taxon>Pseudomonadota</taxon>
        <taxon>Gammaproteobacteria</taxon>
        <taxon>Moraxellales</taxon>
        <taxon>Moraxellaceae</taxon>
        <taxon>Acinetobacter</taxon>
    </lineage>
</organism>
<dbReference type="InterPro" id="IPR026457">
    <property type="entry name" value="CSLREA_Nterm"/>
</dbReference>
<dbReference type="Pfam" id="PF17963">
    <property type="entry name" value="Big_9"/>
    <property type="match status" value="1"/>
</dbReference>
<feature type="signal peptide" evidence="2">
    <location>
        <begin position="1"/>
        <end position="19"/>
    </location>
</feature>
<dbReference type="PATRIC" id="fig|1217671.3.peg.417"/>
<dbReference type="HOGENOM" id="CLU_031523_0_0_6"/>
<dbReference type="AlphaFoldDB" id="N8RM89"/>
<dbReference type="NCBIfam" id="TIGR03501">
    <property type="entry name" value="GlyGly_CTERM"/>
    <property type="match status" value="1"/>
</dbReference>
<dbReference type="InterPro" id="IPR026454">
    <property type="entry name" value="Rhombotarget_A"/>
</dbReference>
<dbReference type="NCBIfam" id="TIGR04212">
    <property type="entry name" value="GlyGly_RbtA"/>
    <property type="match status" value="1"/>
</dbReference>
<evidence type="ECO:0000313" key="3">
    <source>
        <dbReference type="EMBL" id="ENU34659.1"/>
    </source>
</evidence>
<proteinExistence type="predicted"/>
<name>N8RM89_9GAMM</name>
<dbReference type="InterPro" id="IPR020008">
    <property type="entry name" value="GlyGly_CTERM"/>
</dbReference>
<dbReference type="Proteomes" id="UP000018426">
    <property type="component" value="Unassembled WGS sequence"/>
</dbReference>
<keyword evidence="1" id="KW-0812">Transmembrane</keyword>